<evidence type="ECO:0000313" key="3">
    <source>
        <dbReference type="Proteomes" id="UP001320148"/>
    </source>
</evidence>
<organism evidence="2 3">
    <name type="scientific">Desulfoluna limicola</name>
    <dbReference type="NCBI Taxonomy" id="2810562"/>
    <lineage>
        <taxon>Bacteria</taxon>
        <taxon>Pseudomonadati</taxon>
        <taxon>Thermodesulfobacteriota</taxon>
        <taxon>Desulfobacteria</taxon>
        <taxon>Desulfobacterales</taxon>
        <taxon>Desulfolunaceae</taxon>
        <taxon>Desulfoluna</taxon>
    </lineage>
</organism>
<evidence type="ECO:0000313" key="2">
    <source>
        <dbReference type="EMBL" id="BCS94601.1"/>
    </source>
</evidence>
<keyword evidence="1" id="KW-0472">Membrane</keyword>
<reference evidence="2 3" key="1">
    <citation type="submission" date="2021-02" db="EMBL/GenBank/DDBJ databases">
        <title>Complete genome of Desulfoluna sp. strain ASN36.</title>
        <authorList>
            <person name="Takahashi A."/>
            <person name="Kojima H."/>
            <person name="Fukui M."/>
        </authorList>
    </citation>
    <scope>NUCLEOTIDE SEQUENCE [LARGE SCALE GENOMIC DNA]</scope>
    <source>
        <strain evidence="2 3">ASN36</strain>
    </source>
</reference>
<keyword evidence="1" id="KW-1133">Transmembrane helix</keyword>
<feature type="transmembrane region" description="Helical" evidence="1">
    <location>
        <begin position="169"/>
        <end position="194"/>
    </location>
</feature>
<dbReference type="RefSeq" id="WP_236890907.1">
    <property type="nucleotide sequence ID" value="NZ_AP024488.1"/>
</dbReference>
<dbReference type="EMBL" id="AP024488">
    <property type="protein sequence ID" value="BCS94601.1"/>
    <property type="molecule type" value="Genomic_DNA"/>
</dbReference>
<keyword evidence="3" id="KW-1185">Reference proteome</keyword>
<accession>A0ABM7PBM3</accession>
<sequence>MIEGILTVLSGGLTGLLGTIWSTYNQRKNKELDIKDREKARAHEVSMVKAESMAMVAEAEANIKVTNAKIAGEVEVAEVGAFTESLAANREPVFKSRFMDRLFEVRGFWQILAIPCGVLLAMFFGLADTVKSMARPGITAYLLGISTWITLKAWQLLEAVQAPGLTPTMAVGIVTDTINIVLYLTVTAVTWWFGDRMASKGLAKNLKLGRV</sequence>
<name>A0ABM7PBM3_9BACT</name>
<feature type="transmembrane region" description="Helical" evidence="1">
    <location>
        <begin position="107"/>
        <end position="126"/>
    </location>
</feature>
<dbReference type="Proteomes" id="UP001320148">
    <property type="component" value="Chromosome"/>
</dbReference>
<protein>
    <submittedName>
        <fullName evidence="2">Uncharacterized protein</fullName>
    </submittedName>
</protein>
<proteinExistence type="predicted"/>
<evidence type="ECO:0000256" key="1">
    <source>
        <dbReference type="SAM" id="Phobius"/>
    </source>
</evidence>
<gene>
    <name evidence="2" type="ORF">DSLASN_02330</name>
</gene>
<keyword evidence="1" id="KW-0812">Transmembrane</keyword>